<sequence length="195" mass="22147">MEMEMEIEMQEDPDLDLDLDLAKHTISQFKAEILAKLRQTTEAMKRMADAAALAGDTEDASQNRRALLADATTGILGLMESLEEAEKMREAQKVMTRDGPSDDEDELMGKIMLLKPALTRMMMGEKVDEELHFCHEVVTELKDQQPADPEEVWEPQEARELLSQEEMDDAGDEVGTKRGYKDEESQDEAKKRKLD</sequence>
<evidence type="ECO:0000313" key="3">
    <source>
        <dbReference type="Proteomes" id="UP000054771"/>
    </source>
</evidence>
<name>A0A0U5G7E4_ASPCI</name>
<dbReference type="AlphaFoldDB" id="A0A0U5G7E4"/>
<dbReference type="EMBL" id="CDMC01000009">
    <property type="protein sequence ID" value="CEL07507.1"/>
    <property type="molecule type" value="Genomic_DNA"/>
</dbReference>
<organism evidence="2 3">
    <name type="scientific">Aspergillus calidoustus</name>
    <dbReference type="NCBI Taxonomy" id="454130"/>
    <lineage>
        <taxon>Eukaryota</taxon>
        <taxon>Fungi</taxon>
        <taxon>Dikarya</taxon>
        <taxon>Ascomycota</taxon>
        <taxon>Pezizomycotina</taxon>
        <taxon>Eurotiomycetes</taxon>
        <taxon>Eurotiomycetidae</taxon>
        <taxon>Eurotiales</taxon>
        <taxon>Aspergillaceae</taxon>
        <taxon>Aspergillus</taxon>
        <taxon>Aspergillus subgen. Nidulantes</taxon>
    </lineage>
</organism>
<feature type="compositionally biased region" description="Acidic residues" evidence="1">
    <location>
        <begin position="163"/>
        <end position="172"/>
    </location>
</feature>
<dbReference type="Proteomes" id="UP000054771">
    <property type="component" value="Unassembled WGS sequence"/>
</dbReference>
<evidence type="ECO:0000313" key="2">
    <source>
        <dbReference type="EMBL" id="CEL07507.1"/>
    </source>
</evidence>
<proteinExistence type="predicted"/>
<evidence type="ECO:0000256" key="1">
    <source>
        <dbReference type="SAM" id="MobiDB-lite"/>
    </source>
</evidence>
<reference evidence="3" key="1">
    <citation type="journal article" date="2016" name="Genome Announc.">
        <title>Draft genome sequences of fungus Aspergillus calidoustus.</title>
        <authorList>
            <person name="Horn F."/>
            <person name="Linde J."/>
            <person name="Mattern D.J."/>
            <person name="Walther G."/>
            <person name="Guthke R."/>
            <person name="Scherlach K."/>
            <person name="Martin K."/>
            <person name="Brakhage A.A."/>
            <person name="Petzke L."/>
            <person name="Valiante V."/>
        </authorList>
    </citation>
    <scope>NUCLEOTIDE SEQUENCE [LARGE SCALE GENOMIC DNA]</scope>
    <source>
        <strain evidence="3">SF006504</strain>
    </source>
</reference>
<keyword evidence="3" id="KW-1185">Reference proteome</keyword>
<feature type="region of interest" description="Disordered" evidence="1">
    <location>
        <begin position="142"/>
        <end position="195"/>
    </location>
</feature>
<protein>
    <submittedName>
        <fullName evidence="2">Uncharacterized protein</fullName>
    </submittedName>
</protein>
<gene>
    <name evidence="2" type="ORF">ASPCAL10664</name>
</gene>
<dbReference type="OrthoDB" id="10452908at2759"/>
<feature type="compositionally biased region" description="Basic and acidic residues" evidence="1">
    <location>
        <begin position="174"/>
        <end position="195"/>
    </location>
</feature>
<accession>A0A0U5G7E4</accession>